<evidence type="ECO:0000256" key="18">
    <source>
        <dbReference type="ARBA" id="ARBA00023316"/>
    </source>
</evidence>
<dbReference type="PIRSF" id="PIRSF002799">
    <property type="entry name" value="PBP_1b"/>
    <property type="match status" value="1"/>
</dbReference>
<dbReference type="GO" id="GO:0071555">
    <property type="term" value="P:cell wall organization"/>
    <property type="evidence" value="ECO:0007669"/>
    <property type="project" value="UniProtKB-UniRule"/>
</dbReference>
<sequence>MVFSVAYLFLLNSKVINKLDGALWTVPAKVYSRPLVLAEEAYINIRKLILELSLLSYEEVNEIQRPGEFELKENTLNIFLKGSDNQKAGLFKVNIEKEKIKEILREDGISIDLIRLEPLAIGGIYPSHMQDRLLLNWPQVPEDFIQMLLLVEDRDFFGHRGICYSCIARAFIKNTKALGIEEGGSTITQQLAKSLFFSPKQTLRRKIKEALAAFFIELHYSKEEILLAYINDVFIAQSGRRAIHGFGLASHFFFGSSLENLSIDQQALLIGMLKGPSLYSPTRNPLRAKQRRDLILSILFDNSLIELTEFNELKNKPLKIIKPTYKSHSKYPYFSDLVILDLKKNFQESDLRTQGLKIYTSLDPILQSLLELSMIETKEELMGKYGQKLNDLQGAAVVVDSFSGEIKAAIGSIDPKSFGFNRAINAVRPIGSLVKPFVYLTALKQSSNYNLSTLIDDSKLSVPLFGGENWQPNNFDKKYHDLVPLSKALWNSYNIASARLGMELGYDLIEDTFKNLGITKPLSRYPSVFVGSYEMTPIEVAQAYQTIASGGFFSPLSAVREVKSLEREMSLSFTYKMEQRFRPEPMYLLQFILQQTFERGTARGFSKDKIEKWKAGGKTGTSDEQRDSWFAGYAGDYLVIIWLGFDDNRKSPLTGRSGALKVWKKLISQLDPQASTIRKPSKIEYEWVDLNDGLLSGKDCKGSFFAPFIKGTQPKVIPEDRKKCRVSDNFYSSKIINKIREAIDN</sequence>
<evidence type="ECO:0000313" key="28">
    <source>
        <dbReference type="EMBL" id="ADI23494.1"/>
    </source>
</evidence>
<evidence type="ECO:0000256" key="10">
    <source>
        <dbReference type="ARBA" id="ARBA00022676"/>
    </source>
</evidence>
<dbReference type="GO" id="GO:0046677">
    <property type="term" value="P:response to antibiotic"/>
    <property type="evidence" value="ECO:0007669"/>
    <property type="project" value="UniProtKB-UniRule"/>
</dbReference>
<accession>E7C7S0</accession>
<dbReference type="PANTHER" id="PTHR32282">
    <property type="entry name" value="BINDING PROTEIN TRANSPEPTIDASE, PUTATIVE-RELATED"/>
    <property type="match status" value="1"/>
</dbReference>
<evidence type="ECO:0000256" key="21">
    <source>
        <dbReference type="ARBA" id="ARBA00049902"/>
    </source>
</evidence>
<dbReference type="GO" id="GO:0006508">
    <property type="term" value="P:proteolysis"/>
    <property type="evidence" value="ECO:0007669"/>
    <property type="project" value="UniProtKB-KW"/>
</dbReference>
<dbReference type="InterPro" id="IPR036950">
    <property type="entry name" value="PBP_transglycosylase"/>
</dbReference>
<evidence type="ECO:0000256" key="19">
    <source>
        <dbReference type="ARBA" id="ARBA00032454"/>
    </source>
</evidence>
<dbReference type="GO" id="GO:0009002">
    <property type="term" value="F:serine-type D-Ala-D-Ala carboxypeptidase activity"/>
    <property type="evidence" value="ECO:0007669"/>
    <property type="project" value="UniProtKB-EC"/>
</dbReference>
<keyword evidence="14 23" id="KW-0573">Peptidoglycan synthesis</keyword>
<dbReference type="InterPro" id="IPR023346">
    <property type="entry name" value="Lysozyme-like_dom_sf"/>
</dbReference>
<evidence type="ECO:0000256" key="20">
    <source>
        <dbReference type="ARBA" id="ARBA00034000"/>
    </source>
</evidence>
<organism evidence="28">
    <name type="scientific">uncultured gamma proteobacterium HF0770_40P16</name>
    <dbReference type="NCBI Taxonomy" id="723580"/>
    <lineage>
        <taxon>Bacteria</taxon>
        <taxon>Pseudomonadati</taxon>
        <taxon>Pseudomonadota</taxon>
        <taxon>Gammaproteobacteria</taxon>
        <taxon>environmental samples</taxon>
    </lineage>
</organism>
<feature type="domain" description="Bifunctional transglycosylase second" evidence="27">
    <location>
        <begin position="40"/>
        <end position="116"/>
    </location>
</feature>
<reference evidence="28" key="1">
    <citation type="submission" date="2010-01" db="EMBL/GenBank/DDBJ databases">
        <title>Genome fragments of uncultured bacteria from the North Pacific subtropical Gyre.</title>
        <authorList>
            <person name="Pham V.D."/>
            <person name="Delong E.F."/>
        </authorList>
    </citation>
    <scope>NUCLEOTIDE SEQUENCE</scope>
</reference>
<feature type="domain" description="Glycosyl transferase family 51" evidence="26">
    <location>
        <begin position="129"/>
        <end position="297"/>
    </location>
</feature>
<comment type="pathway">
    <text evidence="3 23">Cell wall biogenesis; peptidoglycan biosynthesis.</text>
</comment>
<keyword evidence="11 23" id="KW-0808">Transferase</keyword>
<evidence type="ECO:0000256" key="9">
    <source>
        <dbReference type="ARBA" id="ARBA00022670"/>
    </source>
</evidence>
<dbReference type="GO" id="GO:0005886">
    <property type="term" value="C:plasma membrane"/>
    <property type="evidence" value="ECO:0007669"/>
    <property type="project" value="UniProtKB-SubCell"/>
</dbReference>
<comment type="subcellular location">
    <subcellularLocation>
        <location evidence="2">Cell membrane</location>
    </subcellularLocation>
</comment>
<evidence type="ECO:0000256" key="17">
    <source>
        <dbReference type="ARBA" id="ARBA00023268"/>
    </source>
</evidence>
<dbReference type="Pfam" id="PF14814">
    <property type="entry name" value="UB2H"/>
    <property type="match status" value="1"/>
</dbReference>
<protein>
    <recommendedName>
        <fullName evidence="6 22">Penicillin-binding protein 1B</fullName>
        <shortName evidence="23">PBP-1b</shortName>
        <shortName evidence="23">PBP1b</shortName>
    </recommendedName>
    <alternativeName>
        <fullName evidence="19 23">Murein polymerase</fullName>
    </alternativeName>
</protein>
<keyword evidence="9" id="KW-0645">Protease</keyword>
<dbReference type="InterPro" id="IPR028166">
    <property type="entry name" value="UB2H"/>
</dbReference>
<keyword evidence="17" id="KW-0511">Multifunctional enzyme</keyword>
<dbReference type="SUPFAM" id="SSF56601">
    <property type="entry name" value="beta-lactamase/transpeptidase-like"/>
    <property type="match status" value="1"/>
</dbReference>
<feature type="active site" description="Proton donor; for transglycosylase activity" evidence="24">
    <location>
        <position position="152"/>
    </location>
</feature>
<evidence type="ECO:0000256" key="14">
    <source>
        <dbReference type="ARBA" id="ARBA00022984"/>
    </source>
</evidence>
<comment type="similarity">
    <text evidence="4 23">In the C-terminal section; belongs to the transpeptidase family.</text>
</comment>
<evidence type="ECO:0000256" key="12">
    <source>
        <dbReference type="ARBA" id="ARBA00022801"/>
    </source>
</evidence>
<dbReference type="UniPathway" id="UPA00219"/>
<evidence type="ECO:0000256" key="8">
    <source>
        <dbReference type="ARBA" id="ARBA00022645"/>
    </source>
</evidence>
<dbReference type="GO" id="GO:0009274">
    <property type="term" value="C:peptidoglycan-based cell wall"/>
    <property type="evidence" value="ECO:0007669"/>
    <property type="project" value="UniProtKB-UniRule"/>
</dbReference>
<dbReference type="InterPro" id="IPR050396">
    <property type="entry name" value="Glycosyltr_51/Transpeptidase"/>
</dbReference>
<evidence type="ECO:0000256" key="23">
    <source>
        <dbReference type="PIRNR" id="PIRNR002799"/>
    </source>
</evidence>
<dbReference type="SUPFAM" id="SSF53955">
    <property type="entry name" value="Lysozyme-like"/>
    <property type="match status" value="1"/>
</dbReference>
<keyword evidence="16" id="KW-0046">Antibiotic resistance</keyword>
<evidence type="ECO:0000256" key="22">
    <source>
        <dbReference type="NCBIfam" id="TIGR02071"/>
    </source>
</evidence>
<dbReference type="InterPro" id="IPR001460">
    <property type="entry name" value="PCN-bd_Tpept"/>
</dbReference>
<evidence type="ECO:0000259" key="27">
    <source>
        <dbReference type="Pfam" id="PF14814"/>
    </source>
</evidence>
<keyword evidence="8 28" id="KW-0121">Carboxypeptidase</keyword>
<dbReference type="InterPro" id="IPR012338">
    <property type="entry name" value="Beta-lactam/transpept-like"/>
</dbReference>
<evidence type="ECO:0000259" key="25">
    <source>
        <dbReference type="Pfam" id="PF00905"/>
    </source>
</evidence>
<dbReference type="GO" id="GO:0008360">
    <property type="term" value="P:regulation of cell shape"/>
    <property type="evidence" value="ECO:0007669"/>
    <property type="project" value="UniProtKB-UniRule"/>
</dbReference>
<dbReference type="InterPro" id="IPR001264">
    <property type="entry name" value="Glyco_trans_51"/>
</dbReference>
<comment type="similarity">
    <text evidence="5 23">In the N-terminal section; belongs to the glycosyltransferase 51 family.</text>
</comment>
<dbReference type="Pfam" id="PF00905">
    <property type="entry name" value="Transpeptidase"/>
    <property type="match status" value="1"/>
</dbReference>
<evidence type="ECO:0000256" key="13">
    <source>
        <dbReference type="ARBA" id="ARBA00022960"/>
    </source>
</evidence>
<evidence type="ECO:0000256" key="6">
    <source>
        <dbReference type="ARBA" id="ARBA00018637"/>
    </source>
</evidence>
<evidence type="ECO:0000256" key="3">
    <source>
        <dbReference type="ARBA" id="ARBA00004752"/>
    </source>
</evidence>
<dbReference type="GO" id="GO:0008955">
    <property type="term" value="F:peptidoglycan glycosyltransferase activity"/>
    <property type="evidence" value="ECO:0007669"/>
    <property type="project" value="UniProtKB-UniRule"/>
</dbReference>
<evidence type="ECO:0000256" key="1">
    <source>
        <dbReference type="ARBA" id="ARBA00002624"/>
    </source>
</evidence>
<dbReference type="Gene3D" id="3.30.2060.10">
    <property type="entry name" value="Penicillin-binding protein 1b domain"/>
    <property type="match status" value="1"/>
</dbReference>
<comment type="catalytic activity">
    <reaction evidence="21">
        <text>[GlcNAc-(1-&gt;4)-Mur2Ac(oyl-L-Ala-gamma-D-Glu-L-Lys-D-Ala-D-Ala)](n)-di-trans,octa-cis-undecaprenyl diphosphate + beta-D-GlcNAc-(1-&gt;4)-Mur2Ac(oyl-L-Ala-gamma-D-Glu-L-Lys-D-Ala-D-Ala)-di-trans,octa-cis-undecaprenyl diphosphate = [GlcNAc-(1-&gt;4)-Mur2Ac(oyl-L-Ala-gamma-D-Glu-L-Lys-D-Ala-D-Ala)](n+1)-di-trans,octa-cis-undecaprenyl diphosphate + di-trans,octa-cis-undecaprenyl diphosphate + H(+)</text>
        <dbReference type="Rhea" id="RHEA:23708"/>
        <dbReference type="Rhea" id="RHEA-COMP:9602"/>
        <dbReference type="Rhea" id="RHEA-COMP:9603"/>
        <dbReference type="ChEBI" id="CHEBI:15378"/>
        <dbReference type="ChEBI" id="CHEBI:58405"/>
        <dbReference type="ChEBI" id="CHEBI:60033"/>
        <dbReference type="ChEBI" id="CHEBI:78435"/>
        <dbReference type="EC" id="2.4.99.28"/>
    </reaction>
</comment>
<evidence type="ECO:0000256" key="15">
    <source>
        <dbReference type="ARBA" id="ARBA00023136"/>
    </source>
</evidence>
<feature type="domain" description="Penicillin-binding protein transpeptidase" evidence="25">
    <location>
        <begin position="394"/>
        <end position="634"/>
    </location>
</feature>
<proteinExistence type="inferred from homology"/>
<keyword evidence="10 23" id="KW-0328">Glycosyltransferase</keyword>
<dbReference type="Pfam" id="PF00912">
    <property type="entry name" value="Transgly"/>
    <property type="match status" value="1"/>
</dbReference>
<comment type="catalytic activity">
    <reaction evidence="20">
        <text>Preferential cleavage: (Ac)2-L-Lys-D-Ala-|-D-Ala. Also transpeptidation of peptidyl-alanyl moieties that are N-acyl substituents of D-alanine.</text>
        <dbReference type="EC" id="3.4.16.4"/>
    </reaction>
</comment>
<keyword evidence="7" id="KW-1003">Cell membrane</keyword>
<evidence type="ECO:0000256" key="7">
    <source>
        <dbReference type="ARBA" id="ARBA00022475"/>
    </source>
</evidence>
<evidence type="ECO:0000256" key="16">
    <source>
        <dbReference type="ARBA" id="ARBA00023251"/>
    </source>
</evidence>
<evidence type="ECO:0000256" key="4">
    <source>
        <dbReference type="ARBA" id="ARBA00007090"/>
    </source>
</evidence>
<dbReference type="Gene3D" id="3.40.710.10">
    <property type="entry name" value="DD-peptidase/beta-lactamase superfamily"/>
    <property type="match status" value="1"/>
</dbReference>
<keyword evidence="18 23" id="KW-0961">Cell wall biogenesis/degradation</keyword>
<keyword evidence="12" id="KW-0378">Hydrolase</keyword>
<evidence type="ECO:0000256" key="2">
    <source>
        <dbReference type="ARBA" id="ARBA00004236"/>
    </source>
</evidence>
<keyword evidence="13 23" id="KW-0133">Cell shape</keyword>
<dbReference type="Gene3D" id="1.10.3810.10">
    <property type="entry name" value="Biosynthetic peptidoglycan transglycosylase-like"/>
    <property type="match status" value="1"/>
</dbReference>
<evidence type="ECO:0000259" key="26">
    <source>
        <dbReference type="Pfam" id="PF00912"/>
    </source>
</evidence>
<evidence type="ECO:0000256" key="11">
    <source>
        <dbReference type="ARBA" id="ARBA00022679"/>
    </source>
</evidence>
<evidence type="ECO:0000256" key="5">
    <source>
        <dbReference type="ARBA" id="ARBA00007739"/>
    </source>
</evidence>
<dbReference type="GO" id="GO:0009252">
    <property type="term" value="P:peptidoglycan biosynthetic process"/>
    <property type="evidence" value="ECO:0007669"/>
    <property type="project" value="UniProtKB-UniRule"/>
</dbReference>
<feature type="active site" description="Acyl-ester intermediate; for transpeptidase activity" evidence="24">
    <location>
        <position position="432"/>
    </location>
</feature>
<comment type="function">
    <text evidence="1 23">Cell wall formation. Synthesis of cross-linked peptidoglycan from the lipid intermediates. The enzyme has a penicillin-insensitive transglycosylase N-terminal domain (formation of linear glycan strands) and a penicillin-sensitive transpeptidase C-terminal domain (cross-linking of the peptide subunits).</text>
</comment>
<dbReference type="PANTHER" id="PTHR32282:SF11">
    <property type="entry name" value="PENICILLIN-BINDING PROTEIN 1B"/>
    <property type="match status" value="1"/>
</dbReference>
<dbReference type="GO" id="GO:0008658">
    <property type="term" value="F:penicillin binding"/>
    <property type="evidence" value="ECO:0007669"/>
    <property type="project" value="UniProtKB-UniRule"/>
</dbReference>
<name>E7C7S0_9GAMM</name>
<dbReference type="GO" id="GO:0030288">
    <property type="term" value="C:outer membrane-bounded periplasmic space"/>
    <property type="evidence" value="ECO:0007669"/>
    <property type="project" value="TreeGrafter"/>
</dbReference>
<dbReference type="NCBIfam" id="TIGR02071">
    <property type="entry name" value="PBP_1b"/>
    <property type="match status" value="1"/>
</dbReference>
<keyword evidence="15" id="KW-0472">Membrane</keyword>
<evidence type="ECO:0000256" key="24">
    <source>
        <dbReference type="PIRSR" id="PIRSR002799-1"/>
    </source>
</evidence>
<dbReference type="AlphaFoldDB" id="E7C7S0"/>
<dbReference type="EMBL" id="GU568016">
    <property type="protein sequence ID" value="ADI23494.1"/>
    <property type="molecule type" value="Genomic_DNA"/>
</dbReference>
<dbReference type="InterPro" id="IPR011813">
    <property type="entry name" value="PBP_1b"/>
</dbReference>